<feature type="signal peptide" evidence="2">
    <location>
        <begin position="1"/>
        <end position="25"/>
    </location>
</feature>
<feature type="chain" id="PRO_5047420939" evidence="2">
    <location>
        <begin position="26"/>
        <end position="285"/>
    </location>
</feature>
<evidence type="ECO:0000256" key="1">
    <source>
        <dbReference type="SAM" id="MobiDB-lite"/>
    </source>
</evidence>
<keyword evidence="2" id="KW-0732">Signal</keyword>
<keyword evidence="4" id="KW-1185">Reference proteome</keyword>
<reference evidence="4" key="1">
    <citation type="journal article" date="2019" name="Int. J. Syst. Evol. Microbiol.">
        <title>The Global Catalogue of Microorganisms (GCM) 10K type strain sequencing project: providing services to taxonomists for standard genome sequencing and annotation.</title>
        <authorList>
            <consortium name="The Broad Institute Genomics Platform"/>
            <consortium name="The Broad Institute Genome Sequencing Center for Infectious Disease"/>
            <person name="Wu L."/>
            <person name="Ma J."/>
        </authorList>
    </citation>
    <scope>NUCLEOTIDE SEQUENCE [LARGE SCALE GENOMIC DNA]</scope>
    <source>
        <strain evidence="4">IBRC-M 10987</strain>
    </source>
</reference>
<dbReference type="PANTHER" id="PTHR39189">
    <property type="entry name" value="UPF0173 METAL-DEPENDENT HYDROLASE YTKL"/>
    <property type="match status" value="1"/>
</dbReference>
<sequence>MSPRRNPLLAAALAACFLLQGCTNGAEQSPPAAGNAEKKEATVGATTVKPAEEETIWDEEALRNDTGKIVLKSLTNAKTGAFHATVAIVSKSGTAIIADPYSIPMQDGVPIADLVTVSHRHPDHIDAKFVQQTKAKLSVAKAGESFKVGDVTVTSVPAAHDSAYDPAIPTNVIYIFETDGVRIAHLGDLGQDMLTDEQLRAIGQVDIAFTALDGLSQYGRSAEKSIQALKQLHPAVIAATHYEASTVETVLDALHITEKTETEALAIDRAAIDRLGDMQMYVMLK</sequence>
<gene>
    <name evidence="3" type="ORF">ACFOZ8_17700</name>
</gene>
<dbReference type="EMBL" id="JBHSAM010000028">
    <property type="protein sequence ID" value="MFC4101481.1"/>
    <property type="molecule type" value="Genomic_DNA"/>
</dbReference>
<dbReference type="InterPro" id="IPR036866">
    <property type="entry name" value="RibonucZ/Hydroxyglut_hydro"/>
</dbReference>
<dbReference type="Gene3D" id="3.60.15.10">
    <property type="entry name" value="Ribonuclease Z/Hydroxyacylglutathione hydrolase-like"/>
    <property type="match status" value="1"/>
</dbReference>
<evidence type="ECO:0000313" key="3">
    <source>
        <dbReference type="EMBL" id="MFC4101481.1"/>
    </source>
</evidence>
<evidence type="ECO:0000313" key="4">
    <source>
        <dbReference type="Proteomes" id="UP001595715"/>
    </source>
</evidence>
<dbReference type="Pfam" id="PF13483">
    <property type="entry name" value="Lactamase_B_3"/>
    <property type="match status" value="1"/>
</dbReference>
<dbReference type="Proteomes" id="UP001595715">
    <property type="component" value="Unassembled WGS sequence"/>
</dbReference>
<dbReference type="RefSeq" id="WP_377720097.1">
    <property type="nucleotide sequence ID" value="NZ_JBHSAM010000028.1"/>
</dbReference>
<protein>
    <submittedName>
        <fullName evidence="3">MBL fold metallo-hydrolase</fullName>
    </submittedName>
</protein>
<proteinExistence type="predicted"/>
<dbReference type="PROSITE" id="PS51257">
    <property type="entry name" value="PROKAR_LIPOPROTEIN"/>
    <property type="match status" value="1"/>
</dbReference>
<feature type="region of interest" description="Disordered" evidence="1">
    <location>
        <begin position="27"/>
        <end position="47"/>
    </location>
</feature>
<comment type="caution">
    <text evidence="3">The sequence shown here is derived from an EMBL/GenBank/DDBJ whole genome shotgun (WGS) entry which is preliminary data.</text>
</comment>
<dbReference type="PANTHER" id="PTHR39189:SF1">
    <property type="entry name" value="UPF0173 METAL-DEPENDENT HYDROLASE YTKL"/>
    <property type="match status" value="1"/>
</dbReference>
<accession>A0ABV8K644</accession>
<evidence type="ECO:0000256" key="2">
    <source>
        <dbReference type="SAM" id="SignalP"/>
    </source>
</evidence>
<organism evidence="3 4">
    <name type="scientific">Paenibacillus xanthanilyticus</name>
    <dbReference type="NCBI Taxonomy" id="1783531"/>
    <lineage>
        <taxon>Bacteria</taxon>
        <taxon>Bacillati</taxon>
        <taxon>Bacillota</taxon>
        <taxon>Bacilli</taxon>
        <taxon>Bacillales</taxon>
        <taxon>Paenibacillaceae</taxon>
        <taxon>Paenibacillus</taxon>
    </lineage>
</organism>
<name>A0ABV8K644_9BACL</name>
<dbReference type="SUPFAM" id="SSF56281">
    <property type="entry name" value="Metallo-hydrolase/oxidoreductase"/>
    <property type="match status" value="1"/>
</dbReference>